<dbReference type="PANTHER" id="PTHR34136:SF1">
    <property type="entry name" value="UDP-N-ACETYL-D-MANNOSAMINURONIC ACID TRANSFERASE"/>
    <property type="match status" value="1"/>
</dbReference>
<dbReference type="AlphaFoldDB" id="A0A921E0S8"/>
<dbReference type="Pfam" id="PF03808">
    <property type="entry name" value="Glyco_tran_WecG"/>
    <property type="match status" value="1"/>
</dbReference>
<evidence type="ECO:0000256" key="1">
    <source>
        <dbReference type="ARBA" id="ARBA00022676"/>
    </source>
</evidence>
<organism evidence="3 4">
    <name type="scientific">Methylorubrum populi</name>
    <dbReference type="NCBI Taxonomy" id="223967"/>
    <lineage>
        <taxon>Bacteria</taxon>
        <taxon>Pseudomonadati</taxon>
        <taxon>Pseudomonadota</taxon>
        <taxon>Alphaproteobacteria</taxon>
        <taxon>Hyphomicrobiales</taxon>
        <taxon>Methylobacteriaceae</taxon>
        <taxon>Methylorubrum</taxon>
    </lineage>
</organism>
<accession>A0A921E0S8</accession>
<evidence type="ECO:0000256" key="2">
    <source>
        <dbReference type="ARBA" id="ARBA00022679"/>
    </source>
</evidence>
<proteinExistence type="predicted"/>
<dbReference type="EMBL" id="DYYG01000014">
    <property type="protein sequence ID" value="HJE23216.1"/>
    <property type="molecule type" value="Genomic_DNA"/>
</dbReference>
<evidence type="ECO:0000313" key="4">
    <source>
        <dbReference type="Proteomes" id="UP000742631"/>
    </source>
</evidence>
<comment type="caution">
    <text evidence="3">The sequence shown here is derived from an EMBL/GenBank/DDBJ whole genome shotgun (WGS) entry which is preliminary data.</text>
</comment>
<dbReference type="NCBIfam" id="TIGR00696">
    <property type="entry name" value="wecG_tagA_cpsF"/>
    <property type="match status" value="1"/>
</dbReference>
<dbReference type="Proteomes" id="UP000742631">
    <property type="component" value="Unassembled WGS sequence"/>
</dbReference>
<reference evidence="3" key="2">
    <citation type="submission" date="2021-09" db="EMBL/GenBank/DDBJ databases">
        <authorList>
            <person name="Gilroy R."/>
        </authorList>
    </citation>
    <scope>NUCLEOTIDE SEQUENCE</scope>
    <source>
        <strain evidence="3">316</strain>
    </source>
</reference>
<gene>
    <name evidence="3" type="ORF">K8W01_06105</name>
</gene>
<dbReference type="InterPro" id="IPR004629">
    <property type="entry name" value="WecG_TagA_CpsF"/>
</dbReference>
<reference evidence="3" key="1">
    <citation type="journal article" date="2021" name="PeerJ">
        <title>Extensive microbial diversity within the chicken gut microbiome revealed by metagenomics and culture.</title>
        <authorList>
            <person name="Gilroy R."/>
            <person name="Ravi A."/>
            <person name="Getino M."/>
            <person name="Pursley I."/>
            <person name="Horton D.L."/>
            <person name="Alikhan N.F."/>
            <person name="Baker D."/>
            <person name="Gharbi K."/>
            <person name="Hall N."/>
            <person name="Watson M."/>
            <person name="Adriaenssens E.M."/>
            <person name="Foster-Nyarko E."/>
            <person name="Jarju S."/>
            <person name="Secka A."/>
            <person name="Antonio M."/>
            <person name="Oren A."/>
            <person name="Chaudhuri R.R."/>
            <person name="La Ragione R."/>
            <person name="Hildebrand F."/>
            <person name="Pallen M.J."/>
        </authorList>
    </citation>
    <scope>NUCLEOTIDE SEQUENCE</scope>
    <source>
        <strain evidence="3">316</strain>
    </source>
</reference>
<dbReference type="PANTHER" id="PTHR34136">
    <property type="match status" value="1"/>
</dbReference>
<keyword evidence="1" id="KW-0328">Glycosyltransferase</keyword>
<name>A0A921E0S8_9HYPH</name>
<keyword evidence="2" id="KW-0808">Transferase</keyword>
<dbReference type="CDD" id="cd06533">
    <property type="entry name" value="Glyco_transf_WecG_TagA"/>
    <property type="match status" value="1"/>
</dbReference>
<dbReference type="GO" id="GO:0016758">
    <property type="term" value="F:hexosyltransferase activity"/>
    <property type="evidence" value="ECO:0007669"/>
    <property type="project" value="TreeGrafter"/>
</dbReference>
<sequence length="259" mass="28885">MNAPLPRVPILGVPVSAITLDDAVMAVEGWILARERHYVCITGAHGVIECQTDRALRAIHEGAGLVTPDGMPLVFMARRLGFPRTGRVYGPDLMRALTALSARKGYRQYYFGGATGLPEQLAGRLQAQFPGLPVAGTFSPPFRPSSPEEDAEIVARINAARPDILWVGLSTPKQEYWMARHRDRLEVPVMVGVGAAFDFLAGTKRQAPVWMQRRGLEWAFRLGTEPRRLWRRYGRIVPEFILRASLQLLAGTTRPRRSF</sequence>
<protein>
    <submittedName>
        <fullName evidence="3">WecB/TagA/CpsF family glycosyltransferase</fullName>
    </submittedName>
</protein>
<evidence type="ECO:0000313" key="3">
    <source>
        <dbReference type="EMBL" id="HJE23216.1"/>
    </source>
</evidence>